<evidence type="ECO:0000313" key="3">
    <source>
        <dbReference type="EMBL" id="ATZ53079.1"/>
    </source>
</evidence>
<protein>
    <recommendedName>
        <fullName evidence="2">Apple domain-containing protein</fullName>
    </recommendedName>
</protein>
<name>A0A384JR75_BOTFB</name>
<reference evidence="3 4" key="2">
    <citation type="journal article" date="2012" name="Eukaryot. Cell">
        <title>Genome update of Botrytis cinerea strains B05.10 and T4.</title>
        <authorList>
            <person name="Staats M."/>
            <person name="van Kan J.A."/>
        </authorList>
    </citation>
    <scope>NUCLEOTIDE SEQUENCE [LARGE SCALE GENOMIC DNA]</scope>
    <source>
        <strain evidence="3 4">B05.10</strain>
    </source>
</reference>
<accession>A0A384JR75</accession>
<evidence type="ECO:0000259" key="2">
    <source>
        <dbReference type="PROSITE" id="PS50948"/>
    </source>
</evidence>
<feature type="signal peptide" evidence="1">
    <location>
        <begin position="1"/>
        <end position="21"/>
    </location>
</feature>
<keyword evidence="1" id="KW-0732">Signal</keyword>
<dbReference type="OrthoDB" id="3556210at2759"/>
<dbReference type="RefSeq" id="XP_024550600.1">
    <property type="nucleotide sequence ID" value="XM_024694807.1"/>
</dbReference>
<keyword evidence="4" id="KW-1185">Reference proteome</keyword>
<evidence type="ECO:0000313" key="4">
    <source>
        <dbReference type="Proteomes" id="UP000001798"/>
    </source>
</evidence>
<dbReference type="VEuPathDB" id="FungiDB:Bcin08g06900"/>
<reference evidence="3 4" key="1">
    <citation type="journal article" date="2011" name="PLoS Genet.">
        <title>Genomic analysis of the necrotrophic fungal pathogens Sclerotinia sclerotiorum and Botrytis cinerea.</title>
        <authorList>
            <person name="Amselem J."/>
            <person name="Cuomo C.A."/>
            <person name="van Kan J.A."/>
            <person name="Viaud M."/>
            <person name="Benito E.P."/>
            <person name="Couloux A."/>
            <person name="Coutinho P.M."/>
            <person name="de Vries R.P."/>
            <person name="Dyer P.S."/>
            <person name="Fillinger S."/>
            <person name="Fournier E."/>
            <person name="Gout L."/>
            <person name="Hahn M."/>
            <person name="Kohn L."/>
            <person name="Lapalu N."/>
            <person name="Plummer K.M."/>
            <person name="Pradier J.M."/>
            <person name="Quevillon E."/>
            <person name="Sharon A."/>
            <person name="Simon A."/>
            <person name="ten Have A."/>
            <person name="Tudzynski B."/>
            <person name="Tudzynski P."/>
            <person name="Wincker P."/>
            <person name="Andrew M."/>
            <person name="Anthouard V."/>
            <person name="Beever R.E."/>
            <person name="Beffa R."/>
            <person name="Benoit I."/>
            <person name="Bouzid O."/>
            <person name="Brault B."/>
            <person name="Chen Z."/>
            <person name="Choquer M."/>
            <person name="Collemare J."/>
            <person name="Cotton P."/>
            <person name="Danchin E.G."/>
            <person name="Da Silva C."/>
            <person name="Gautier A."/>
            <person name="Giraud C."/>
            <person name="Giraud T."/>
            <person name="Gonzalez C."/>
            <person name="Grossetete S."/>
            <person name="Guldener U."/>
            <person name="Henrissat B."/>
            <person name="Howlett B.J."/>
            <person name="Kodira C."/>
            <person name="Kretschmer M."/>
            <person name="Lappartient A."/>
            <person name="Leroch M."/>
            <person name="Levis C."/>
            <person name="Mauceli E."/>
            <person name="Neuveglise C."/>
            <person name="Oeser B."/>
            <person name="Pearson M."/>
            <person name="Poulain J."/>
            <person name="Poussereau N."/>
            <person name="Quesneville H."/>
            <person name="Rascle C."/>
            <person name="Schumacher J."/>
            <person name="Segurens B."/>
            <person name="Sexton A."/>
            <person name="Silva E."/>
            <person name="Sirven C."/>
            <person name="Soanes D.M."/>
            <person name="Talbot N.J."/>
            <person name="Templeton M."/>
            <person name="Yandava C."/>
            <person name="Yarden O."/>
            <person name="Zeng Q."/>
            <person name="Rollins J.A."/>
            <person name="Lebrun M.H."/>
            <person name="Dickman M."/>
        </authorList>
    </citation>
    <scope>NUCLEOTIDE SEQUENCE [LARGE SCALE GENOMIC DNA]</scope>
    <source>
        <strain evidence="3 4">B05.10</strain>
    </source>
</reference>
<dbReference type="InterPro" id="IPR003609">
    <property type="entry name" value="Pan_app"/>
</dbReference>
<feature type="domain" description="Apple" evidence="2">
    <location>
        <begin position="46"/>
        <end position="123"/>
    </location>
</feature>
<dbReference type="GeneID" id="5430179"/>
<dbReference type="AlphaFoldDB" id="A0A384JR75"/>
<dbReference type="Proteomes" id="UP000001798">
    <property type="component" value="Chromosome 8"/>
</dbReference>
<sequence>MHLQNFLCALTSLTLTNLVTSSPTEAGTLSAPPPPGETYVVGFPICAIPGFTEIPGNYTETIHQYPNATLASCINECRAAYPECKSIAFHARYTECLWFDERVDKTQLYEDDTSEFVHYDLICPVPAC</sequence>
<dbReference type="Pfam" id="PF00024">
    <property type="entry name" value="PAN_1"/>
    <property type="match status" value="1"/>
</dbReference>
<dbReference type="KEGG" id="bfu:BCIN_08g06900"/>
<dbReference type="SUPFAM" id="SSF57414">
    <property type="entry name" value="Hairpin loop containing domain-like"/>
    <property type="match status" value="1"/>
</dbReference>
<dbReference type="Gene3D" id="3.50.4.10">
    <property type="entry name" value="Hepatocyte Growth Factor"/>
    <property type="match status" value="1"/>
</dbReference>
<reference evidence="3 4" key="3">
    <citation type="journal article" date="2017" name="Mol. Plant Pathol.">
        <title>A gapless genome sequence of the fungus Botrytis cinerea.</title>
        <authorList>
            <person name="Van Kan J.A."/>
            <person name="Stassen J.H."/>
            <person name="Mosbach A."/>
            <person name="Van Der Lee T.A."/>
            <person name="Faino L."/>
            <person name="Farmer A.D."/>
            <person name="Papasotiriou D.G."/>
            <person name="Zhou S."/>
            <person name="Seidl M.F."/>
            <person name="Cottam E."/>
            <person name="Edel D."/>
            <person name="Hahn M."/>
            <person name="Schwartz D.C."/>
            <person name="Dietrich R.A."/>
            <person name="Widdison S."/>
            <person name="Scalliet G."/>
        </authorList>
    </citation>
    <scope>NUCLEOTIDE SEQUENCE [LARGE SCALE GENOMIC DNA]</scope>
    <source>
        <strain evidence="3 4">B05.10</strain>
    </source>
</reference>
<gene>
    <name evidence="3" type="ORF">BCIN_08g06900</name>
</gene>
<dbReference type="EMBL" id="CP009812">
    <property type="protein sequence ID" value="ATZ53079.1"/>
    <property type="molecule type" value="Genomic_DNA"/>
</dbReference>
<organism evidence="3 4">
    <name type="scientific">Botryotinia fuckeliana (strain B05.10)</name>
    <name type="common">Noble rot fungus</name>
    <name type="synonym">Botrytis cinerea</name>
    <dbReference type="NCBI Taxonomy" id="332648"/>
    <lineage>
        <taxon>Eukaryota</taxon>
        <taxon>Fungi</taxon>
        <taxon>Dikarya</taxon>
        <taxon>Ascomycota</taxon>
        <taxon>Pezizomycotina</taxon>
        <taxon>Leotiomycetes</taxon>
        <taxon>Helotiales</taxon>
        <taxon>Sclerotiniaceae</taxon>
        <taxon>Botrytis</taxon>
    </lineage>
</organism>
<feature type="chain" id="PRO_5016846773" description="Apple domain-containing protein" evidence="1">
    <location>
        <begin position="22"/>
        <end position="128"/>
    </location>
</feature>
<proteinExistence type="predicted"/>
<dbReference type="PROSITE" id="PS50948">
    <property type="entry name" value="PAN"/>
    <property type="match status" value="1"/>
</dbReference>
<evidence type="ECO:0000256" key="1">
    <source>
        <dbReference type="SAM" id="SignalP"/>
    </source>
</evidence>